<dbReference type="Proteomes" id="UP000194131">
    <property type="component" value="Unassembled WGS sequence"/>
</dbReference>
<evidence type="ECO:0000313" key="5">
    <source>
        <dbReference type="EMBL" id="PJN72831.1"/>
    </source>
</evidence>
<organism evidence="4 8">
    <name type="scientific">Bacillus mycoides</name>
    <dbReference type="NCBI Taxonomy" id="1405"/>
    <lineage>
        <taxon>Bacteria</taxon>
        <taxon>Bacillati</taxon>
        <taxon>Bacillota</taxon>
        <taxon>Bacilli</taxon>
        <taxon>Bacillales</taxon>
        <taxon>Bacillaceae</taxon>
        <taxon>Bacillus</taxon>
        <taxon>Bacillus cereus group</taxon>
    </lineage>
</organism>
<dbReference type="InterPro" id="IPR021586">
    <property type="entry name" value="Tscrpt_reg_TrmB_C"/>
</dbReference>
<evidence type="ECO:0000313" key="3">
    <source>
        <dbReference type="EMBL" id="EJR45671.1"/>
    </source>
</evidence>
<evidence type="ECO:0000313" key="6">
    <source>
        <dbReference type="EMBL" id="QQA15619.1"/>
    </source>
</evidence>
<sequence>MLQKFGFSQYESQAYEVVVSSNDPLDATTIVKHSGVPKAKIYEVLARLIDKGMVMDSVSEKKKLYTALPLKLAIEKLTTEFQSNIKELENNISKKSFTDDRVWSLKMQSSIKVQSRQLIEDAKESIRISAWNDTLLEYLPLLEQKEKQGVQVESLIVGKVETDLENMHFLIPAQEPNALERYLLLIVDDSEILFAGVEQESWQAMKTMSQPFVKFFTEFFYHDVALAKITEKHHDLFMQDEEIKELLMKLRY</sequence>
<dbReference type="Proteomes" id="UP000236165">
    <property type="component" value="Unassembled WGS sequence"/>
</dbReference>
<dbReference type="KEGG" id="bmyo:BG05_1008"/>
<keyword evidence="10" id="KW-1185">Reference proteome</keyword>
<dbReference type="Proteomes" id="UP000596196">
    <property type="component" value="Chromosome"/>
</dbReference>
<dbReference type="AlphaFoldDB" id="A0A084IV90"/>
<dbReference type="PANTHER" id="PTHR34293">
    <property type="entry name" value="HTH-TYPE TRANSCRIPTIONAL REGULATOR TRMBL2"/>
    <property type="match status" value="1"/>
</dbReference>
<evidence type="ECO:0000313" key="4">
    <source>
        <dbReference type="EMBL" id="OSX91438.1"/>
    </source>
</evidence>
<accession>A0A0B5SFM3</accession>
<evidence type="ECO:0000313" key="7">
    <source>
        <dbReference type="Proteomes" id="UP000006976"/>
    </source>
</evidence>
<evidence type="ECO:0000259" key="1">
    <source>
        <dbReference type="Pfam" id="PF01978"/>
    </source>
</evidence>
<dbReference type="CDD" id="cd09124">
    <property type="entry name" value="PLDc_like_TrmB_middle"/>
    <property type="match status" value="1"/>
</dbReference>
<evidence type="ECO:0000313" key="8">
    <source>
        <dbReference type="Proteomes" id="UP000194131"/>
    </source>
</evidence>
<dbReference type="InterPro" id="IPR036390">
    <property type="entry name" value="WH_DNA-bd_sf"/>
</dbReference>
<dbReference type="PANTHER" id="PTHR34293:SF1">
    <property type="entry name" value="HTH-TYPE TRANSCRIPTIONAL REGULATOR TRMBL2"/>
    <property type="match status" value="1"/>
</dbReference>
<proteinExistence type="predicted"/>
<dbReference type="Pfam" id="PF01978">
    <property type="entry name" value="TrmB"/>
    <property type="match status" value="1"/>
</dbReference>
<dbReference type="EMBL" id="MRWU01000011">
    <property type="protein sequence ID" value="OSX91438.1"/>
    <property type="molecule type" value="Genomic_DNA"/>
</dbReference>
<dbReference type="RefSeq" id="WP_002034606.1">
    <property type="nucleotide sequence ID" value="NZ_CM125442.1"/>
</dbReference>
<evidence type="ECO:0000313" key="10">
    <source>
        <dbReference type="Proteomes" id="UP000596196"/>
    </source>
</evidence>
<dbReference type="EMBL" id="MKZQ01000004">
    <property type="protein sequence ID" value="PJN72831.1"/>
    <property type="molecule type" value="Genomic_DNA"/>
</dbReference>
<accession>A0A084IV90</accession>
<dbReference type="Pfam" id="PF11495">
    <property type="entry name" value="Regulator_TrmB"/>
    <property type="match status" value="1"/>
</dbReference>
<evidence type="ECO:0000313" key="9">
    <source>
        <dbReference type="Proteomes" id="UP000236165"/>
    </source>
</evidence>
<dbReference type="EMBL" id="CP065877">
    <property type="protein sequence ID" value="QQA15619.1"/>
    <property type="molecule type" value="Genomic_DNA"/>
</dbReference>
<dbReference type="InterPro" id="IPR002831">
    <property type="entry name" value="Tscrpt_reg_TrmB_N"/>
</dbReference>
<reference evidence="3 7" key="1">
    <citation type="submission" date="2012-04" db="EMBL/GenBank/DDBJ databases">
        <title>The Genome Sequence of Bacillus cereus VD078.</title>
        <authorList>
            <consortium name="The Broad Institute Genome Sequencing Platform"/>
            <consortium name="The Broad Institute Genome Sequencing Center for Infectious Disease"/>
            <person name="Feldgarden M."/>
            <person name="Van der Auwera G.A."/>
            <person name="Mahillon J."/>
            <person name="Duprez V."/>
            <person name="Timmery S."/>
            <person name="Mattelet C."/>
            <person name="Dierick K."/>
            <person name="Sun M."/>
            <person name="Yu Z."/>
            <person name="Zhu L."/>
            <person name="Hu X."/>
            <person name="Shank E.B."/>
            <person name="Swiecicka I."/>
            <person name="Hansen B.M."/>
            <person name="Andrup L."/>
            <person name="Young S.K."/>
            <person name="Zeng Q."/>
            <person name="Gargeya S."/>
            <person name="Fitzgerald M."/>
            <person name="Haas B."/>
            <person name="Abouelleil A."/>
            <person name="Alvarado L."/>
            <person name="Arachchi H.M."/>
            <person name="Berlin A."/>
            <person name="Chapman S.B."/>
            <person name="Goldberg J."/>
            <person name="Griggs A."/>
            <person name="Gujja S."/>
            <person name="Hansen M."/>
            <person name="Howarth C."/>
            <person name="Imamovic A."/>
            <person name="Larimer J."/>
            <person name="McCowen C."/>
            <person name="Montmayeur A."/>
            <person name="Murphy C."/>
            <person name="Neiman D."/>
            <person name="Pearson M."/>
            <person name="Priest M."/>
            <person name="Roberts A."/>
            <person name="Saif S."/>
            <person name="Shea T."/>
            <person name="Sisk P."/>
            <person name="Sykes S."/>
            <person name="Wortman J."/>
            <person name="Nusbaum C."/>
            <person name="Birren B."/>
        </authorList>
    </citation>
    <scope>NUCLEOTIDE SEQUENCE [LARGE SCALE GENOMIC DNA]</scope>
    <source>
        <strain evidence="3 7">VD078</strain>
    </source>
</reference>
<reference evidence="6 10" key="4">
    <citation type="submission" date="2020-12" db="EMBL/GenBank/DDBJ databases">
        <title>FDA dAtabase for Regulatory Grade micrObial Sequences (FDA-ARGOS): Supporting development and validation of Infectious Disease Dx tests.</title>
        <authorList>
            <person name="Nelson B."/>
            <person name="Plummer A."/>
            <person name="Tallon L."/>
            <person name="Sadzewicz L."/>
            <person name="Zhao X."/>
            <person name="Boylan J."/>
            <person name="Ott S."/>
            <person name="Bowen H."/>
            <person name="Vavikolanu K."/>
            <person name="Mehta A."/>
            <person name="Aluvathingal J."/>
            <person name="Nadendla S."/>
            <person name="Myers T."/>
            <person name="Yan Y."/>
            <person name="Sichtig H."/>
        </authorList>
    </citation>
    <scope>NUCLEOTIDE SEQUENCE [LARGE SCALE GENOMIC DNA]</scope>
    <source>
        <strain evidence="6 10">FDAARGOS_924</strain>
    </source>
</reference>
<gene>
    <name evidence="5" type="ORF">BACWE_03110</name>
    <name evidence="6" type="ORF">I6G81_25115</name>
    <name evidence="3" type="ORF">III_00509</name>
    <name evidence="4" type="ORF">S3E15_01071</name>
</gene>
<accession>J8J6Z6</accession>
<dbReference type="Proteomes" id="UP000006976">
    <property type="component" value="Unassembled WGS sequence"/>
</dbReference>
<name>A0A084IV90_BACMY</name>
<reference evidence="4 8" key="3">
    <citation type="submission" date="2016-12" db="EMBL/GenBank/DDBJ databases">
        <title>Genome Sequences of Twelve Sporeforming Bacillus Species Isolated from Foods.</title>
        <authorList>
            <person name="De Jong A."/>
            <person name="Holsappel S."/>
            <person name="Kuipers O.P."/>
        </authorList>
    </citation>
    <scope>NUCLEOTIDE SEQUENCE [LARGE SCALE GENOMIC DNA]</scope>
    <source>
        <strain evidence="4 8">S3E15</strain>
    </source>
</reference>
<dbReference type="InterPro" id="IPR051797">
    <property type="entry name" value="TrmB-like"/>
</dbReference>
<feature type="domain" description="Transcription regulator TrmB N-terminal" evidence="1">
    <location>
        <begin position="2"/>
        <end position="70"/>
    </location>
</feature>
<evidence type="ECO:0000259" key="2">
    <source>
        <dbReference type="Pfam" id="PF11495"/>
    </source>
</evidence>
<dbReference type="SUPFAM" id="SSF46785">
    <property type="entry name" value="Winged helix' DNA-binding domain"/>
    <property type="match status" value="1"/>
</dbReference>
<feature type="domain" description="Transcription regulator TrmB C-terminal" evidence="2">
    <location>
        <begin position="102"/>
        <end position="222"/>
    </location>
</feature>
<dbReference type="EMBL" id="AHEV01000003">
    <property type="protein sequence ID" value="EJR45671.1"/>
    <property type="molecule type" value="Genomic_DNA"/>
</dbReference>
<dbReference type="KEGG" id="bww:bwei_4752"/>
<dbReference type="InterPro" id="IPR036388">
    <property type="entry name" value="WH-like_DNA-bd_sf"/>
</dbReference>
<protein>
    <submittedName>
        <fullName evidence="6">TrmB family transcriptional regulator</fullName>
    </submittedName>
</protein>
<dbReference type="Gene3D" id="1.10.10.10">
    <property type="entry name" value="Winged helix-like DNA-binding domain superfamily/Winged helix DNA-binding domain"/>
    <property type="match status" value="1"/>
</dbReference>
<reference evidence="5 9" key="2">
    <citation type="submission" date="2016-10" db="EMBL/GenBank/DDBJ databases">
        <title>Genome Sequence of Bacillus weihenstephanensis GM6LP.</title>
        <authorList>
            <person name="Poehlein A."/>
            <person name="Wemheuer F."/>
            <person name="Hollensteiner J."/>
            <person name="Wemheuer B."/>
        </authorList>
    </citation>
    <scope>NUCLEOTIDE SEQUENCE [LARGE SCALE GENOMIC DNA]</scope>
    <source>
        <strain evidence="5 9">GM6LP</strain>
    </source>
</reference>